<dbReference type="AlphaFoldDB" id="A0A381SCW5"/>
<organism evidence="7">
    <name type="scientific">marine metagenome</name>
    <dbReference type="NCBI Taxonomy" id="408172"/>
    <lineage>
        <taxon>unclassified sequences</taxon>
        <taxon>metagenomes</taxon>
        <taxon>ecological metagenomes</taxon>
    </lineage>
</organism>
<dbReference type="Pfam" id="PF00226">
    <property type="entry name" value="DnaJ"/>
    <property type="match status" value="1"/>
</dbReference>
<dbReference type="EMBL" id="UINC01002955">
    <property type="protein sequence ID" value="SVA01952.1"/>
    <property type="molecule type" value="Genomic_DNA"/>
</dbReference>
<keyword evidence="5" id="KW-0143">Chaperone</keyword>
<dbReference type="GO" id="GO:0008270">
    <property type="term" value="F:zinc ion binding"/>
    <property type="evidence" value="ECO:0007669"/>
    <property type="project" value="UniProtKB-KW"/>
</dbReference>
<dbReference type="InterPro" id="IPR001623">
    <property type="entry name" value="DnaJ_domain"/>
</dbReference>
<dbReference type="PROSITE" id="PS00636">
    <property type="entry name" value="DNAJ_1"/>
    <property type="match status" value="1"/>
</dbReference>
<dbReference type="PROSITE" id="PS50076">
    <property type="entry name" value="DNAJ_2"/>
    <property type="match status" value="1"/>
</dbReference>
<dbReference type="SMART" id="SM00271">
    <property type="entry name" value="DnaJ"/>
    <property type="match status" value="1"/>
</dbReference>
<dbReference type="CDD" id="cd06257">
    <property type="entry name" value="DnaJ"/>
    <property type="match status" value="1"/>
</dbReference>
<dbReference type="FunFam" id="2.60.260.20:FF:000005">
    <property type="entry name" value="Chaperone protein dnaJ 1, mitochondrial"/>
    <property type="match status" value="1"/>
</dbReference>
<dbReference type="Pfam" id="PF01556">
    <property type="entry name" value="DnaJ_C"/>
    <property type="match status" value="1"/>
</dbReference>
<feature type="domain" description="J" evidence="6">
    <location>
        <begin position="3"/>
        <end position="68"/>
    </location>
</feature>
<keyword evidence="4" id="KW-0862">Zinc</keyword>
<dbReference type="PRINTS" id="PR00625">
    <property type="entry name" value="JDOMAIN"/>
</dbReference>
<reference evidence="7" key="1">
    <citation type="submission" date="2018-05" db="EMBL/GenBank/DDBJ databases">
        <authorList>
            <person name="Lanie J.A."/>
            <person name="Ng W.-L."/>
            <person name="Kazmierczak K.M."/>
            <person name="Andrzejewski T.M."/>
            <person name="Davidsen T.M."/>
            <person name="Wayne K.J."/>
            <person name="Tettelin H."/>
            <person name="Glass J.I."/>
            <person name="Rusch D."/>
            <person name="Podicherti R."/>
            <person name="Tsui H.-C.T."/>
            <person name="Winkler M.E."/>
        </authorList>
    </citation>
    <scope>NUCLEOTIDE SEQUENCE</scope>
</reference>
<dbReference type="GO" id="GO:0042026">
    <property type="term" value="P:protein refolding"/>
    <property type="evidence" value="ECO:0007669"/>
    <property type="project" value="TreeGrafter"/>
</dbReference>
<evidence type="ECO:0000256" key="1">
    <source>
        <dbReference type="ARBA" id="ARBA00022723"/>
    </source>
</evidence>
<dbReference type="GO" id="GO:0005737">
    <property type="term" value="C:cytoplasm"/>
    <property type="evidence" value="ECO:0007669"/>
    <property type="project" value="TreeGrafter"/>
</dbReference>
<gene>
    <name evidence="7" type="ORF">METZ01_LOCUS54806</name>
</gene>
<protein>
    <recommendedName>
        <fullName evidence="6">J domain-containing protein</fullName>
    </recommendedName>
</protein>
<dbReference type="SUPFAM" id="SSF46565">
    <property type="entry name" value="Chaperone J-domain"/>
    <property type="match status" value="1"/>
</dbReference>
<dbReference type="InterPro" id="IPR018253">
    <property type="entry name" value="DnaJ_domain_CS"/>
</dbReference>
<keyword evidence="1" id="KW-0479">Metal-binding</keyword>
<dbReference type="GO" id="GO:0051082">
    <property type="term" value="F:unfolded protein binding"/>
    <property type="evidence" value="ECO:0007669"/>
    <property type="project" value="InterPro"/>
</dbReference>
<proteinExistence type="predicted"/>
<evidence type="ECO:0000256" key="3">
    <source>
        <dbReference type="ARBA" id="ARBA00022771"/>
    </source>
</evidence>
<name>A0A381SCW5_9ZZZZ</name>
<keyword evidence="2" id="KW-0677">Repeat</keyword>
<evidence type="ECO:0000313" key="7">
    <source>
        <dbReference type="EMBL" id="SVA01952.1"/>
    </source>
</evidence>
<dbReference type="Gene3D" id="1.10.287.110">
    <property type="entry name" value="DnaJ domain"/>
    <property type="match status" value="1"/>
</dbReference>
<dbReference type="InterPro" id="IPR008971">
    <property type="entry name" value="HSP40/DnaJ_pept-bd"/>
</dbReference>
<accession>A0A381SCW5</accession>
<sequence length="297" mass="32963">MKDYYSVLGLNKGVSDDEIKKAYRKLAMKYHPDRNEGDSKAESKFKEISEAYAVLSDKQKRDKYDQFGSEGFHQKFSQEDIFRDFDINEILRGFGFGTSSGNPFQGGFSGGGFGSNPFQQQHRPDPTPPPLIKELSISFEEAALGAQKSISISRNGTVENTNIKIPAGISDGKILRLKGKGHLSNNRKNQGDLHLKIKVLPHPLFRRESENIVIDTEIKLTEAILGTTIEVQTLNGIKGVIIPPGTQNNAKLRLKGVGLKSLTGGRGNQLVKIKVLIPENLTEEQKKHFQFLKDTGI</sequence>
<dbReference type="PANTHER" id="PTHR43096:SF52">
    <property type="entry name" value="DNAJ HOMOLOG 1, MITOCHONDRIAL-RELATED"/>
    <property type="match status" value="1"/>
</dbReference>
<evidence type="ECO:0000256" key="2">
    <source>
        <dbReference type="ARBA" id="ARBA00022737"/>
    </source>
</evidence>
<evidence type="ECO:0000259" key="6">
    <source>
        <dbReference type="PROSITE" id="PS50076"/>
    </source>
</evidence>
<dbReference type="InterPro" id="IPR036869">
    <property type="entry name" value="J_dom_sf"/>
</dbReference>
<dbReference type="InterPro" id="IPR002939">
    <property type="entry name" value="DnaJ_C"/>
</dbReference>
<evidence type="ECO:0000256" key="4">
    <source>
        <dbReference type="ARBA" id="ARBA00022833"/>
    </source>
</evidence>
<dbReference type="PANTHER" id="PTHR43096">
    <property type="entry name" value="DNAJ HOMOLOG 1, MITOCHONDRIAL-RELATED"/>
    <property type="match status" value="1"/>
</dbReference>
<dbReference type="SUPFAM" id="SSF49493">
    <property type="entry name" value="HSP40/DnaJ peptide-binding domain"/>
    <property type="match status" value="2"/>
</dbReference>
<keyword evidence="3" id="KW-0863">Zinc-finger</keyword>
<dbReference type="CDD" id="cd10747">
    <property type="entry name" value="DnaJ_C"/>
    <property type="match status" value="1"/>
</dbReference>
<evidence type="ECO:0000256" key="5">
    <source>
        <dbReference type="ARBA" id="ARBA00023186"/>
    </source>
</evidence>
<dbReference type="Gene3D" id="2.60.260.20">
    <property type="entry name" value="Urease metallochaperone UreE, N-terminal domain"/>
    <property type="match status" value="2"/>
</dbReference>